<dbReference type="Proteomes" id="UP000317839">
    <property type="component" value="Unassembled WGS sequence"/>
</dbReference>
<organism evidence="4 5">
    <name type="scientific">Aliikangiella marina</name>
    <dbReference type="NCBI Taxonomy" id="1712262"/>
    <lineage>
        <taxon>Bacteria</taxon>
        <taxon>Pseudomonadati</taxon>
        <taxon>Pseudomonadota</taxon>
        <taxon>Gammaproteobacteria</taxon>
        <taxon>Oceanospirillales</taxon>
        <taxon>Pleioneaceae</taxon>
        <taxon>Aliikangiella</taxon>
    </lineage>
</organism>
<dbReference type="GO" id="GO:0003677">
    <property type="term" value="F:DNA binding"/>
    <property type="evidence" value="ECO:0007669"/>
    <property type="project" value="UniProtKB-UniRule"/>
</dbReference>
<keyword evidence="1 2" id="KW-0238">DNA-binding</keyword>
<dbReference type="InterPro" id="IPR009057">
    <property type="entry name" value="Homeodomain-like_sf"/>
</dbReference>
<dbReference type="PANTHER" id="PTHR43479:SF11">
    <property type="entry name" value="ACREF_ENVCD OPERON REPRESSOR-RELATED"/>
    <property type="match status" value="1"/>
</dbReference>
<dbReference type="Pfam" id="PF00440">
    <property type="entry name" value="TetR_N"/>
    <property type="match status" value="1"/>
</dbReference>
<gene>
    <name evidence="4" type="ORF">FLL45_17905</name>
</gene>
<protein>
    <submittedName>
        <fullName evidence="4">TetR/AcrR family transcriptional regulator</fullName>
    </submittedName>
</protein>
<accession>A0A545T4E3</accession>
<dbReference type="InterPro" id="IPR050624">
    <property type="entry name" value="HTH-type_Tx_Regulator"/>
</dbReference>
<dbReference type="PROSITE" id="PS50977">
    <property type="entry name" value="HTH_TETR_2"/>
    <property type="match status" value="1"/>
</dbReference>
<dbReference type="InterPro" id="IPR001647">
    <property type="entry name" value="HTH_TetR"/>
</dbReference>
<dbReference type="OrthoDB" id="63332at2"/>
<evidence type="ECO:0000256" key="2">
    <source>
        <dbReference type="PROSITE-ProRule" id="PRU00335"/>
    </source>
</evidence>
<evidence type="ECO:0000256" key="1">
    <source>
        <dbReference type="ARBA" id="ARBA00023125"/>
    </source>
</evidence>
<sequence length="211" mass="24688">MDSVTYKPKQKRSEANLKKIVDAIMKLVEDKYFEQISIIDITTEAQLSTGAFYRRFKSKEAALPVIYEQFQIQLRDWLTEKSKEWQKMELSELVYDMTEGIFRFVDSKKGVFRTIYLNARLHSDLLQPQTLEQRINDFKFLASFYTRFIPEQTPHYEESVRFAIFTLVNNAIEKCVYPEITPASGCPQNFEESITATSEMLAAYLTNKLAQ</sequence>
<evidence type="ECO:0000259" key="3">
    <source>
        <dbReference type="PROSITE" id="PS50977"/>
    </source>
</evidence>
<reference evidence="4 5" key="1">
    <citation type="submission" date="2019-06" db="EMBL/GenBank/DDBJ databases">
        <title>Draft genome of Aliikangiella marina GYP-15.</title>
        <authorList>
            <person name="Wang G."/>
        </authorList>
    </citation>
    <scope>NUCLEOTIDE SEQUENCE [LARGE SCALE GENOMIC DNA]</scope>
    <source>
        <strain evidence="4 5">GYP-15</strain>
    </source>
</reference>
<evidence type="ECO:0000313" key="4">
    <source>
        <dbReference type="EMBL" id="TQV72097.1"/>
    </source>
</evidence>
<dbReference type="Gene3D" id="1.10.357.10">
    <property type="entry name" value="Tetracycline Repressor, domain 2"/>
    <property type="match status" value="1"/>
</dbReference>
<keyword evidence="5" id="KW-1185">Reference proteome</keyword>
<dbReference type="AlphaFoldDB" id="A0A545T4E3"/>
<feature type="DNA-binding region" description="H-T-H motif" evidence="2">
    <location>
        <begin position="37"/>
        <end position="56"/>
    </location>
</feature>
<evidence type="ECO:0000313" key="5">
    <source>
        <dbReference type="Proteomes" id="UP000317839"/>
    </source>
</evidence>
<dbReference type="SUPFAM" id="SSF46689">
    <property type="entry name" value="Homeodomain-like"/>
    <property type="match status" value="1"/>
</dbReference>
<dbReference type="PANTHER" id="PTHR43479">
    <property type="entry name" value="ACREF/ENVCD OPERON REPRESSOR-RELATED"/>
    <property type="match status" value="1"/>
</dbReference>
<comment type="caution">
    <text evidence="4">The sequence shown here is derived from an EMBL/GenBank/DDBJ whole genome shotgun (WGS) entry which is preliminary data.</text>
</comment>
<proteinExistence type="predicted"/>
<dbReference type="EMBL" id="VIKR01000005">
    <property type="protein sequence ID" value="TQV72097.1"/>
    <property type="molecule type" value="Genomic_DNA"/>
</dbReference>
<feature type="domain" description="HTH tetR-type" evidence="3">
    <location>
        <begin position="14"/>
        <end position="74"/>
    </location>
</feature>
<name>A0A545T4E3_9GAMM</name>